<sequence length="296" mass="32140">MTASSPDLFFSDIEQRTRMYTARSSVPDFEASVREYTDLSIVARDECAALLDLRYGMGAAERLDIFLPVASRRPAPVFIFLHGGYWRSQTKEDAPVMAPVFTRAGAAVVTVEYTLMPAATMPELIREIRSAIAWVYHHAEQYGLDRDRIYVGGSSAGAHLAAMTAQAGWQDGYRLPGDAVKGIVALSGLYDLRPFCDIDSNAWLRLQPQTAEDVSPCFHPPAAGMPIILSVGGLETDGFKNQTAAYQAVCEAAGAQVEHVAAAHANHFNLLCELAKADSPLTQATLRMMGLNRANG</sequence>
<dbReference type="InterPro" id="IPR050300">
    <property type="entry name" value="GDXG_lipolytic_enzyme"/>
</dbReference>
<dbReference type="GO" id="GO:0004061">
    <property type="term" value="F:arylformamidase activity"/>
    <property type="evidence" value="ECO:0007669"/>
    <property type="project" value="UniProtKB-EC"/>
</dbReference>
<reference evidence="3 4" key="1">
    <citation type="submission" date="2020-07" db="EMBL/GenBank/DDBJ databases">
        <title>Genomic Encyclopedia of Type Strains, Phase IV (KMG-V): Genome sequencing to study the core and pangenomes of soil and plant-associated prokaryotes.</title>
        <authorList>
            <person name="Whitman W."/>
        </authorList>
    </citation>
    <scope>NUCLEOTIDE SEQUENCE [LARGE SCALE GENOMIC DNA]</scope>
    <source>
        <strain evidence="3 4">SAS40</strain>
    </source>
</reference>
<organism evidence="3 4">
    <name type="scientific">Pigmentiphaga litoralis</name>
    <dbReference type="NCBI Taxonomy" id="516702"/>
    <lineage>
        <taxon>Bacteria</taxon>
        <taxon>Pseudomonadati</taxon>
        <taxon>Pseudomonadota</taxon>
        <taxon>Betaproteobacteria</taxon>
        <taxon>Burkholderiales</taxon>
        <taxon>Alcaligenaceae</taxon>
        <taxon>Pigmentiphaga</taxon>
    </lineage>
</organism>
<dbReference type="SUPFAM" id="SSF53474">
    <property type="entry name" value="alpha/beta-Hydrolases"/>
    <property type="match status" value="1"/>
</dbReference>
<comment type="caution">
    <text evidence="3">The sequence shown here is derived from an EMBL/GenBank/DDBJ whole genome shotgun (WGS) entry which is preliminary data.</text>
</comment>
<dbReference type="AlphaFoldDB" id="A0A7Y9IT71"/>
<keyword evidence="4" id="KW-1185">Reference proteome</keyword>
<dbReference type="EC" id="3.5.1.9" evidence="3"/>
<feature type="domain" description="BD-FAE-like" evidence="2">
    <location>
        <begin position="63"/>
        <end position="169"/>
    </location>
</feature>
<dbReference type="InterPro" id="IPR029058">
    <property type="entry name" value="AB_hydrolase_fold"/>
</dbReference>
<gene>
    <name evidence="3" type="ORF">FHW18_001750</name>
</gene>
<evidence type="ECO:0000259" key="2">
    <source>
        <dbReference type="Pfam" id="PF20434"/>
    </source>
</evidence>
<dbReference type="InterPro" id="IPR049492">
    <property type="entry name" value="BD-FAE-like_dom"/>
</dbReference>
<dbReference type="Pfam" id="PF20434">
    <property type="entry name" value="BD-FAE"/>
    <property type="match status" value="1"/>
</dbReference>
<proteinExistence type="predicted"/>
<dbReference type="RefSeq" id="WP_179585406.1">
    <property type="nucleotide sequence ID" value="NZ_JACBYR010000001.1"/>
</dbReference>
<keyword evidence="1 3" id="KW-0378">Hydrolase</keyword>
<dbReference type="PANTHER" id="PTHR48081">
    <property type="entry name" value="AB HYDROLASE SUPERFAMILY PROTEIN C4A8.06C"/>
    <property type="match status" value="1"/>
</dbReference>
<dbReference type="Gene3D" id="3.40.50.1820">
    <property type="entry name" value="alpha/beta hydrolase"/>
    <property type="match status" value="1"/>
</dbReference>
<dbReference type="PANTHER" id="PTHR48081:SF33">
    <property type="entry name" value="KYNURENINE FORMAMIDASE"/>
    <property type="match status" value="1"/>
</dbReference>
<protein>
    <submittedName>
        <fullName evidence="3">Arylformamidase</fullName>
        <ecNumber evidence="3">3.5.1.9</ecNumber>
    </submittedName>
</protein>
<evidence type="ECO:0000313" key="3">
    <source>
        <dbReference type="EMBL" id="NYE82479.1"/>
    </source>
</evidence>
<evidence type="ECO:0000313" key="4">
    <source>
        <dbReference type="Proteomes" id="UP000542125"/>
    </source>
</evidence>
<accession>A0A7Y9IT71</accession>
<evidence type="ECO:0000256" key="1">
    <source>
        <dbReference type="ARBA" id="ARBA00022801"/>
    </source>
</evidence>
<dbReference type="EMBL" id="JACBYR010000001">
    <property type="protein sequence ID" value="NYE82479.1"/>
    <property type="molecule type" value="Genomic_DNA"/>
</dbReference>
<dbReference type="Proteomes" id="UP000542125">
    <property type="component" value="Unassembled WGS sequence"/>
</dbReference>
<name>A0A7Y9IT71_9BURK</name>